<dbReference type="RefSeq" id="XP_029716187.2">
    <property type="nucleotide sequence ID" value="XM_029860327.2"/>
</dbReference>
<name>A0ABM1XS82_AEDAL</name>
<dbReference type="SUPFAM" id="SSF48113">
    <property type="entry name" value="Heme-dependent peroxidases"/>
    <property type="match status" value="1"/>
</dbReference>
<proteinExistence type="predicted"/>
<dbReference type="EnsemblMetazoa" id="AALFPA23_002355.R2150">
    <property type="protein sequence ID" value="AALFPA23_002355.P2150"/>
    <property type="gene ID" value="AALFPA23_002355"/>
</dbReference>
<dbReference type="Pfam" id="PF03098">
    <property type="entry name" value="An_peroxidase"/>
    <property type="match status" value="1"/>
</dbReference>
<dbReference type="GeneID" id="109429357"/>
<keyword evidence="2" id="KW-0964">Secreted</keyword>
<dbReference type="PRINTS" id="PR00457">
    <property type="entry name" value="ANPEROXIDASE"/>
</dbReference>
<dbReference type="CDD" id="cd09823">
    <property type="entry name" value="peroxinectin_like"/>
    <property type="match status" value="1"/>
</dbReference>
<evidence type="ECO:0000256" key="1">
    <source>
        <dbReference type="ARBA" id="ARBA00004613"/>
    </source>
</evidence>
<keyword evidence="7" id="KW-1185">Reference proteome</keyword>
<dbReference type="InterPro" id="IPR037120">
    <property type="entry name" value="Haem_peroxidase_sf_animal"/>
</dbReference>
<evidence type="ECO:0000256" key="4">
    <source>
        <dbReference type="ARBA" id="ARBA00023180"/>
    </source>
</evidence>
<evidence type="ECO:0000313" key="6">
    <source>
        <dbReference type="EnsemblMetazoa" id="AALFPA23_002355.P2150"/>
    </source>
</evidence>
<protein>
    <recommendedName>
        <fullName evidence="8">Peroxinectin</fullName>
    </recommendedName>
</protein>
<evidence type="ECO:0000256" key="2">
    <source>
        <dbReference type="ARBA" id="ARBA00022525"/>
    </source>
</evidence>
<evidence type="ECO:0000256" key="5">
    <source>
        <dbReference type="SAM" id="SignalP"/>
    </source>
</evidence>
<sequence length="773" mass="86983">MASEVRLRDFRSLVLCVWCVVSVHAAATNTNSLHPSGNPKGNPQLDTSGVCVQAEACLPEVECRAGKSERTPCWTANNTRGVCCAVPDSDDKLLISAAIEDGRREFKEKLGHIEQHRDEMAAKEKPLSLFHKLLKPSAGQEANGIKTDPKERAEAYESVFASRKYAEATNMTKEDRQGGRFPRHLAATVSWPYYGEFSSALCNPNARYRTYDGMCNNPVPERAAWGSAEYPFERLFTPAYEDGVWAPRSRSVTGNWLPSARTISTVLFPDVDRQDPQLNILFMQMGQFITHDIAQSQAVTLDDEKDIQCCASDGSQPLYGDKLHFACMPIDVSPNDPYYSQFGFRCMNFVRIKLACGPECYLGYANQANSVTHFIDASLVYGNSEAAAASLRTFQYGKLRSSHSTGIELLPFTRQPSDCVPWARVCFETGDFRANQLLAITQFQTMFLREHNRVAGGLNHINPHWDDERLFQEARRIVIAELQNIVFNEYLPVLLGSKKVMQFGLLDPVNGYGNSYSADIPPMTLTESAVAAFRFGHSTVDGFFRLLHRDAPAEDLHIKDLFFDPSKIHEPHSFDRMMYSFGQQSQQLADNSMSAGLTNHLFQKDNPFGFDLASLNIQRGRDFAVRPYNDYRVWAGLPRITDFYQLGEMGSLLAQIYESPEDIDLWVGGLYEAPSYGAVVGPTFSHLLAEMFYRLKRGDRYYFANGPEVNPGAFTPWQLGELRAITLAGLICSNVDDRYDFYQAPSAFYKSSWDNEPVPCASYRPLDLEAWRE</sequence>
<reference evidence="6" key="2">
    <citation type="submission" date="2025-05" db="UniProtKB">
        <authorList>
            <consortium name="EnsemblMetazoa"/>
        </authorList>
    </citation>
    <scope>IDENTIFICATION</scope>
    <source>
        <strain evidence="6">Foshan</strain>
    </source>
</reference>
<feature type="chain" id="PRO_5046767265" description="Peroxinectin" evidence="5">
    <location>
        <begin position="26"/>
        <end position="773"/>
    </location>
</feature>
<evidence type="ECO:0000313" key="7">
    <source>
        <dbReference type="Proteomes" id="UP000069940"/>
    </source>
</evidence>
<evidence type="ECO:0000256" key="3">
    <source>
        <dbReference type="ARBA" id="ARBA00022559"/>
    </source>
</evidence>
<feature type="signal peptide" evidence="5">
    <location>
        <begin position="1"/>
        <end position="25"/>
    </location>
</feature>
<keyword evidence="3" id="KW-0560">Oxidoreductase</keyword>
<evidence type="ECO:0008006" key="8">
    <source>
        <dbReference type="Google" id="ProtNLM"/>
    </source>
</evidence>
<reference evidence="7" key="1">
    <citation type="journal article" date="2015" name="Proc. Natl. Acad. Sci. U.S.A.">
        <title>Genome sequence of the Asian Tiger mosquito, Aedes albopictus, reveals insights into its biology, genetics, and evolution.</title>
        <authorList>
            <person name="Chen X.G."/>
            <person name="Jiang X."/>
            <person name="Gu J."/>
            <person name="Xu M."/>
            <person name="Wu Y."/>
            <person name="Deng Y."/>
            <person name="Zhang C."/>
            <person name="Bonizzoni M."/>
            <person name="Dermauw W."/>
            <person name="Vontas J."/>
            <person name="Armbruster P."/>
            <person name="Huang X."/>
            <person name="Yang Y."/>
            <person name="Zhang H."/>
            <person name="He W."/>
            <person name="Peng H."/>
            <person name="Liu Y."/>
            <person name="Wu K."/>
            <person name="Chen J."/>
            <person name="Lirakis M."/>
            <person name="Topalis P."/>
            <person name="Van Leeuwen T."/>
            <person name="Hall A.B."/>
            <person name="Jiang X."/>
            <person name="Thorpe C."/>
            <person name="Mueller R.L."/>
            <person name="Sun C."/>
            <person name="Waterhouse R.M."/>
            <person name="Yan G."/>
            <person name="Tu Z.J."/>
            <person name="Fang X."/>
            <person name="James A.A."/>
        </authorList>
    </citation>
    <scope>NUCLEOTIDE SEQUENCE [LARGE SCALE GENOMIC DNA]</scope>
    <source>
        <strain evidence="7">Foshan</strain>
    </source>
</reference>
<dbReference type="InterPro" id="IPR019791">
    <property type="entry name" value="Haem_peroxidase_animal"/>
</dbReference>
<accession>A0ABM1XS82</accession>
<dbReference type="PROSITE" id="PS50292">
    <property type="entry name" value="PEROXIDASE_3"/>
    <property type="match status" value="1"/>
</dbReference>
<dbReference type="InterPro" id="IPR010255">
    <property type="entry name" value="Haem_peroxidase_sf"/>
</dbReference>
<comment type="subcellular location">
    <subcellularLocation>
        <location evidence="1">Secreted</location>
    </subcellularLocation>
</comment>
<keyword evidence="5" id="KW-0732">Signal</keyword>
<keyword evidence="4" id="KW-0325">Glycoprotein</keyword>
<dbReference type="PANTHER" id="PTHR11475">
    <property type="entry name" value="OXIDASE/PEROXIDASE"/>
    <property type="match status" value="1"/>
</dbReference>
<organism evidence="6 7">
    <name type="scientific">Aedes albopictus</name>
    <name type="common">Asian tiger mosquito</name>
    <name type="synonym">Stegomyia albopicta</name>
    <dbReference type="NCBI Taxonomy" id="7160"/>
    <lineage>
        <taxon>Eukaryota</taxon>
        <taxon>Metazoa</taxon>
        <taxon>Ecdysozoa</taxon>
        <taxon>Arthropoda</taxon>
        <taxon>Hexapoda</taxon>
        <taxon>Insecta</taxon>
        <taxon>Pterygota</taxon>
        <taxon>Neoptera</taxon>
        <taxon>Endopterygota</taxon>
        <taxon>Diptera</taxon>
        <taxon>Nematocera</taxon>
        <taxon>Culicoidea</taxon>
        <taxon>Culicidae</taxon>
        <taxon>Culicinae</taxon>
        <taxon>Aedini</taxon>
        <taxon>Aedes</taxon>
        <taxon>Stegomyia</taxon>
    </lineage>
</organism>
<dbReference type="PANTHER" id="PTHR11475:SF4">
    <property type="entry name" value="CHORION PEROXIDASE"/>
    <property type="match status" value="1"/>
</dbReference>
<dbReference type="Gene3D" id="1.10.640.10">
    <property type="entry name" value="Haem peroxidase domain superfamily, animal type"/>
    <property type="match status" value="1"/>
</dbReference>
<dbReference type="Proteomes" id="UP000069940">
    <property type="component" value="Unassembled WGS sequence"/>
</dbReference>
<keyword evidence="3" id="KW-0575">Peroxidase</keyword>